<dbReference type="SUPFAM" id="SSF82771">
    <property type="entry name" value="GIY-YIG endonuclease"/>
    <property type="match status" value="1"/>
</dbReference>
<dbReference type="InterPro" id="IPR000305">
    <property type="entry name" value="GIY-YIG_endonuc"/>
</dbReference>
<dbReference type="PROSITE" id="PS50164">
    <property type="entry name" value="GIY_YIG"/>
    <property type="match status" value="1"/>
</dbReference>
<gene>
    <name evidence="2" type="ORF">NIES2135_62200</name>
</gene>
<protein>
    <recommendedName>
        <fullName evidence="1">GIY-YIG domain-containing protein</fullName>
    </recommendedName>
</protein>
<feature type="domain" description="GIY-YIG" evidence="1">
    <location>
        <begin position="36"/>
        <end position="115"/>
    </location>
</feature>
<dbReference type="PANTHER" id="PTHR30562">
    <property type="entry name" value="UVRC/OXIDOREDUCTASE"/>
    <property type="match status" value="1"/>
</dbReference>
<keyword evidence="3" id="KW-1185">Reference proteome</keyword>
<keyword evidence="2" id="KW-0614">Plasmid</keyword>
<dbReference type="PANTHER" id="PTHR30562:SF1">
    <property type="entry name" value="UVRABC SYSTEM PROTEIN C"/>
    <property type="match status" value="1"/>
</dbReference>
<accession>A0A1Z4JRP9</accession>
<sequence>MNDELRAKADRMLAVLYSTDFDRGHPITKELEGLPSHPGIYAIKHRSGEILYVGKGKGLRERLKNGHKAFFWAWVEGIQTEEVSIAFVSLPFEDWLQSLEIEVLILQKLRPRYNSQIRQEE</sequence>
<dbReference type="Proteomes" id="UP000217895">
    <property type="component" value="Plasmid Plasmid1 dna"/>
</dbReference>
<dbReference type="GO" id="GO:0009380">
    <property type="term" value="C:excinuclease repair complex"/>
    <property type="evidence" value="ECO:0007669"/>
    <property type="project" value="TreeGrafter"/>
</dbReference>
<geneLocation type="plasmid" evidence="2">
    <name>plasmid1</name>
</geneLocation>
<reference evidence="2 3" key="1">
    <citation type="submission" date="2017-06" db="EMBL/GenBank/DDBJ databases">
        <title>Genome sequencing of cyanobaciteial culture collection at National Institute for Environmental Studies (NIES).</title>
        <authorList>
            <person name="Hirose Y."/>
            <person name="Shimura Y."/>
            <person name="Fujisawa T."/>
            <person name="Nakamura Y."/>
            <person name="Kawachi M."/>
        </authorList>
    </citation>
    <scope>NUCLEOTIDE SEQUENCE [LARGE SCALE GENOMIC DNA]</scope>
    <source>
        <strain evidence="2 3">NIES-2135</strain>
        <plasmid evidence="3">Plasmid Plasmid1 dna</plasmid>
    </source>
</reference>
<evidence type="ECO:0000313" key="2">
    <source>
        <dbReference type="EMBL" id="BAY59343.1"/>
    </source>
</evidence>
<organism evidence="2 3">
    <name type="scientific">Leptolyngbya boryana NIES-2135</name>
    <dbReference type="NCBI Taxonomy" id="1973484"/>
    <lineage>
        <taxon>Bacteria</taxon>
        <taxon>Bacillati</taxon>
        <taxon>Cyanobacteriota</taxon>
        <taxon>Cyanophyceae</taxon>
        <taxon>Leptolyngbyales</taxon>
        <taxon>Leptolyngbyaceae</taxon>
        <taxon>Leptolyngbya group</taxon>
        <taxon>Leptolyngbya</taxon>
    </lineage>
</organism>
<dbReference type="AlphaFoldDB" id="A0A1Z4JRP9"/>
<dbReference type="InterPro" id="IPR035901">
    <property type="entry name" value="GIY-YIG_endonuc_sf"/>
</dbReference>
<dbReference type="EMBL" id="AP018204">
    <property type="protein sequence ID" value="BAY59343.1"/>
    <property type="molecule type" value="Genomic_DNA"/>
</dbReference>
<evidence type="ECO:0000313" key="3">
    <source>
        <dbReference type="Proteomes" id="UP000217895"/>
    </source>
</evidence>
<evidence type="ECO:0000259" key="1">
    <source>
        <dbReference type="PROSITE" id="PS50164"/>
    </source>
</evidence>
<dbReference type="GO" id="GO:0006974">
    <property type="term" value="P:DNA damage response"/>
    <property type="evidence" value="ECO:0007669"/>
    <property type="project" value="TreeGrafter"/>
</dbReference>
<proteinExistence type="predicted"/>
<dbReference type="SMART" id="SM00465">
    <property type="entry name" value="GIYc"/>
    <property type="match status" value="1"/>
</dbReference>
<dbReference type="InterPro" id="IPR050066">
    <property type="entry name" value="UvrABC_protein_C"/>
</dbReference>
<dbReference type="Gene3D" id="3.40.1440.10">
    <property type="entry name" value="GIY-YIG endonuclease"/>
    <property type="match status" value="1"/>
</dbReference>
<name>A0A1Z4JRP9_LEPBY</name>
<dbReference type="Pfam" id="PF01541">
    <property type="entry name" value="GIY-YIG"/>
    <property type="match status" value="1"/>
</dbReference>